<accession>A0A8W8HRM7</accession>
<evidence type="ECO:0000256" key="1">
    <source>
        <dbReference type="SAM" id="Phobius"/>
    </source>
</evidence>
<keyword evidence="1" id="KW-1133">Transmembrane helix</keyword>
<evidence type="ECO:0000313" key="3">
    <source>
        <dbReference type="Proteomes" id="UP000005408"/>
    </source>
</evidence>
<dbReference type="AlphaFoldDB" id="A0A8W8HRM7"/>
<dbReference type="EnsemblMetazoa" id="G10743.1">
    <property type="protein sequence ID" value="G10743.1:cds"/>
    <property type="gene ID" value="G10743"/>
</dbReference>
<protein>
    <submittedName>
        <fullName evidence="2">Uncharacterized protein</fullName>
    </submittedName>
</protein>
<feature type="transmembrane region" description="Helical" evidence="1">
    <location>
        <begin position="32"/>
        <end position="55"/>
    </location>
</feature>
<keyword evidence="3" id="KW-1185">Reference proteome</keyword>
<sequence>MQKRNSVLLKFVHGLSGDTVISVSKVRAVEQLYYVCNGSFVAPFSFANLLMLYFATGSKTAVSLLSSGLPCGSYSTLQILQRKWRVQYDFKSTASVFTNIIHILPDKNSTLQEQDQLSPCNWLHASQGCKDVPRMLMEHQTKMNENFRKYRDQFIANKIESVWEEHRLGTDHIDGNDVRLKIRTDERYAFIGSQHPAEPPTVVIGEPCFENPCSYDAIDEVFSHKSDLTMCARGDRKWTILGCDALPFTLGLGHYEINMVKGVVNFLWKVAFEDLGKMLGFKSPNALASLRACTDHHKSWQALQIFLHAVSEELVTPYVQQCESTHIHLSLRGYYEWLQSSQLTPMYEFMREVVFTYCLSIHVFRAGVRRNNADAINCSKAKFAPLFFGLNMPFYMETYVRDSLTRIQCLPEVLAFIERHESYSLSGNESKGEGGDFVLEAKNRETKRLVPSGVPTNQIWTNICRNVDRLSKIRSQVYKLQSIPSSDTDYTYAVDLSREIFEFRKIVRSSRWLASRTMISVGGVRLDEELVHFSRRCQVNMNDFLESSGNDLSSRRKYQPIFVLPEEREKHQALDNQTRASLIKMAEDLLDNMNLSLVLSYKERWKTIKGKPKPVIILFLEELRELDK</sequence>
<proteinExistence type="predicted"/>
<reference evidence="2" key="1">
    <citation type="submission" date="2022-08" db="UniProtKB">
        <authorList>
            <consortium name="EnsemblMetazoa"/>
        </authorList>
    </citation>
    <scope>IDENTIFICATION</scope>
    <source>
        <strain evidence="2">05x7-T-G4-1.051#20</strain>
    </source>
</reference>
<name>A0A8W8HRM7_MAGGI</name>
<keyword evidence="1" id="KW-0472">Membrane</keyword>
<evidence type="ECO:0000313" key="2">
    <source>
        <dbReference type="EnsemblMetazoa" id="G10743.1:cds"/>
    </source>
</evidence>
<dbReference type="Proteomes" id="UP000005408">
    <property type="component" value="Unassembled WGS sequence"/>
</dbReference>
<organism evidence="2 3">
    <name type="scientific">Magallana gigas</name>
    <name type="common">Pacific oyster</name>
    <name type="synonym">Crassostrea gigas</name>
    <dbReference type="NCBI Taxonomy" id="29159"/>
    <lineage>
        <taxon>Eukaryota</taxon>
        <taxon>Metazoa</taxon>
        <taxon>Spiralia</taxon>
        <taxon>Lophotrochozoa</taxon>
        <taxon>Mollusca</taxon>
        <taxon>Bivalvia</taxon>
        <taxon>Autobranchia</taxon>
        <taxon>Pteriomorphia</taxon>
        <taxon>Ostreida</taxon>
        <taxon>Ostreoidea</taxon>
        <taxon>Ostreidae</taxon>
        <taxon>Magallana</taxon>
    </lineage>
</organism>
<keyword evidence="1" id="KW-0812">Transmembrane</keyword>